<dbReference type="STRING" id="1797593.A3A65_04350"/>
<evidence type="ECO:0000259" key="1">
    <source>
        <dbReference type="Pfam" id="PF00534"/>
    </source>
</evidence>
<dbReference type="InterPro" id="IPR001296">
    <property type="entry name" value="Glyco_trans_1"/>
</dbReference>
<dbReference type="PANTHER" id="PTHR12526">
    <property type="entry name" value="GLYCOSYLTRANSFERASE"/>
    <property type="match status" value="1"/>
</dbReference>
<protein>
    <recommendedName>
        <fullName evidence="5">Glycosyl transferase family 1 domain-containing protein</fullName>
    </recommendedName>
</protein>
<name>A0A1G1W3U1_9BACT</name>
<dbReference type="GO" id="GO:0016757">
    <property type="term" value="F:glycosyltransferase activity"/>
    <property type="evidence" value="ECO:0007669"/>
    <property type="project" value="InterPro"/>
</dbReference>
<dbReference type="SUPFAM" id="SSF53756">
    <property type="entry name" value="UDP-Glycosyltransferase/glycogen phosphorylase"/>
    <property type="match status" value="1"/>
</dbReference>
<organism evidence="3 4">
    <name type="scientific">Candidatus Chisholmbacteria bacterium RIFCSPLOWO2_01_FULL_49_14</name>
    <dbReference type="NCBI Taxonomy" id="1797593"/>
    <lineage>
        <taxon>Bacteria</taxon>
        <taxon>Candidatus Chisholmiibacteriota</taxon>
    </lineage>
</organism>
<accession>A0A1G1W3U1</accession>
<reference evidence="3 4" key="1">
    <citation type="journal article" date="2016" name="Nat. Commun.">
        <title>Thousands of microbial genomes shed light on interconnected biogeochemical processes in an aquifer system.</title>
        <authorList>
            <person name="Anantharaman K."/>
            <person name="Brown C.T."/>
            <person name="Hug L.A."/>
            <person name="Sharon I."/>
            <person name="Castelle C.J."/>
            <person name="Probst A.J."/>
            <person name="Thomas B.C."/>
            <person name="Singh A."/>
            <person name="Wilkins M.J."/>
            <person name="Karaoz U."/>
            <person name="Brodie E.L."/>
            <person name="Williams K.H."/>
            <person name="Hubbard S.S."/>
            <person name="Banfield J.F."/>
        </authorList>
    </citation>
    <scope>NUCLEOTIDE SEQUENCE [LARGE SCALE GENOMIC DNA]</scope>
</reference>
<dbReference type="InterPro" id="IPR028098">
    <property type="entry name" value="Glyco_trans_4-like_N"/>
</dbReference>
<feature type="domain" description="Glycosyltransferase subfamily 4-like N-terminal" evidence="2">
    <location>
        <begin position="24"/>
        <end position="71"/>
    </location>
</feature>
<proteinExistence type="predicted"/>
<comment type="caution">
    <text evidence="3">The sequence shown here is derived from an EMBL/GenBank/DDBJ whole genome shotgun (WGS) entry which is preliminary data.</text>
</comment>
<evidence type="ECO:0000313" key="4">
    <source>
        <dbReference type="Proteomes" id="UP000176723"/>
    </source>
</evidence>
<evidence type="ECO:0000259" key="2">
    <source>
        <dbReference type="Pfam" id="PF13439"/>
    </source>
</evidence>
<dbReference type="Pfam" id="PF13439">
    <property type="entry name" value="Glyco_transf_4"/>
    <property type="match status" value="1"/>
</dbReference>
<evidence type="ECO:0008006" key="5">
    <source>
        <dbReference type="Google" id="ProtNLM"/>
    </source>
</evidence>
<dbReference type="CDD" id="cd03801">
    <property type="entry name" value="GT4_PimA-like"/>
    <property type="match status" value="1"/>
</dbReference>
<feature type="domain" description="Glycosyl transferase family 1" evidence="1">
    <location>
        <begin position="77"/>
        <end position="239"/>
    </location>
</feature>
<evidence type="ECO:0000313" key="3">
    <source>
        <dbReference type="EMBL" id="OGY22359.1"/>
    </source>
</evidence>
<dbReference type="AlphaFoldDB" id="A0A1G1W3U1"/>
<gene>
    <name evidence="3" type="ORF">A3A65_04350</name>
</gene>
<dbReference type="Gene3D" id="3.40.50.2000">
    <property type="entry name" value="Glycogen Phosphorylase B"/>
    <property type="match status" value="2"/>
</dbReference>
<dbReference type="Proteomes" id="UP000176723">
    <property type="component" value="Unassembled WGS sequence"/>
</dbReference>
<dbReference type="Pfam" id="PF00534">
    <property type="entry name" value="Glycos_transf_1"/>
    <property type="match status" value="1"/>
</dbReference>
<dbReference type="EMBL" id="MHCL01000003">
    <property type="protein sequence ID" value="OGY22359.1"/>
    <property type="molecule type" value="Genomic_DNA"/>
</dbReference>
<sequence length="263" mass="29554">MTAQNPLDYKEELVMKGMIPFKHLWPKALTPLVSFALRKADVVACVSQYSKEQAKKLGARRTVIIPNGVDTIKFKVKSENLKMRKKIRIITTSSLIPRNGLDTLIDAVALLPKRFDWGLVIAGDGPEEDNLKLQMKKYKLEKKIKLLGRVENRKIPTLLASADLFVRLSRKEGFGVSFLEAMAAGVPIIATSIGGIPDFVIDGKTGMLVAPDHPYEAAQSMKRVLEDPELRGRLTRNARTLVKNRYNWDRIADEVKEVFRTLA</sequence>